<dbReference type="GO" id="GO:0005829">
    <property type="term" value="C:cytosol"/>
    <property type="evidence" value="ECO:0007669"/>
    <property type="project" value="GOC"/>
</dbReference>
<evidence type="ECO:0000259" key="8">
    <source>
        <dbReference type="Pfam" id="PF04118"/>
    </source>
</evidence>
<keyword evidence="3" id="KW-0653">Protein transport</keyword>
<dbReference type="InterPro" id="IPR056457">
    <property type="entry name" value="DOP1_C"/>
</dbReference>
<evidence type="ECO:0000256" key="2">
    <source>
        <dbReference type="ARBA" id="ARBA00022448"/>
    </source>
</evidence>
<proteinExistence type="inferred from homology"/>
<evidence type="ECO:0000256" key="5">
    <source>
        <dbReference type="ARBA" id="ARBA00023136"/>
    </source>
</evidence>
<evidence type="ECO:0000256" key="7">
    <source>
        <dbReference type="SAM" id="MobiDB-lite"/>
    </source>
</evidence>
<evidence type="ECO:0000256" key="3">
    <source>
        <dbReference type="ARBA" id="ARBA00022927"/>
    </source>
</evidence>
<dbReference type="PANTHER" id="PTHR14042:SF24">
    <property type="entry name" value="PROTEIN DOPEY-1 HOMOLOG"/>
    <property type="match status" value="1"/>
</dbReference>
<feature type="domain" description="DOP1-like middle TPR" evidence="9">
    <location>
        <begin position="411"/>
        <end position="623"/>
    </location>
</feature>
<dbReference type="GO" id="GO:0005768">
    <property type="term" value="C:endosome"/>
    <property type="evidence" value="ECO:0007669"/>
    <property type="project" value="TreeGrafter"/>
</dbReference>
<protein>
    <submittedName>
        <fullName evidence="11">Cellular morphogenesis regulator dopa</fullName>
    </submittedName>
</protein>
<evidence type="ECO:0000313" key="11">
    <source>
        <dbReference type="EMBL" id="KAF2751670.1"/>
    </source>
</evidence>
<dbReference type="Pfam" id="PF24598">
    <property type="entry name" value="DOP1_C"/>
    <property type="match status" value="1"/>
</dbReference>
<dbReference type="GO" id="GO:0005802">
    <property type="term" value="C:trans-Golgi network"/>
    <property type="evidence" value="ECO:0007669"/>
    <property type="project" value="TreeGrafter"/>
</dbReference>
<dbReference type="GO" id="GO:0006895">
    <property type="term" value="P:Golgi to endosome transport"/>
    <property type="evidence" value="ECO:0007669"/>
    <property type="project" value="InterPro"/>
</dbReference>
<feature type="compositionally biased region" description="Low complexity" evidence="7">
    <location>
        <begin position="13"/>
        <end position="25"/>
    </location>
</feature>
<organism evidence="11 12">
    <name type="scientific">Sporormia fimetaria CBS 119925</name>
    <dbReference type="NCBI Taxonomy" id="1340428"/>
    <lineage>
        <taxon>Eukaryota</taxon>
        <taxon>Fungi</taxon>
        <taxon>Dikarya</taxon>
        <taxon>Ascomycota</taxon>
        <taxon>Pezizomycotina</taxon>
        <taxon>Dothideomycetes</taxon>
        <taxon>Pleosporomycetidae</taxon>
        <taxon>Pleosporales</taxon>
        <taxon>Sporormiaceae</taxon>
        <taxon>Sporormia</taxon>
    </lineage>
</organism>
<keyword evidence="12" id="KW-1185">Reference proteome</keyword>
<dbReference type="PANTHER" id="PTHR14042">
    <property type="entry name" value="DOPEY-RELATED"/>
    <property type="match status" value="1"/>
</dbReference>
<evidence type="ECO:0000259" key="9">
    <source>
        <dbReference type="Pfam" id="PF24597"/>
    </source>
</evidence>
<evidence type="ECO:0000256" key="1">
    <source>
        <dbReference type="ARBA" id="ARBA00004395"/>
    </source>
</evidence>
<evidence type="ECO:0000313" key="12">
    <source>
        <dbReference type="Proteomes" id="UP000799440"/>
    </source>
</evidence>
<comment type="similarity">
    <text evidence="6">Belongs to the DOP1 family.</text>
</comment>
<feature type="domain" description="DOP1 N-terminal" evidence="8">
    <location>
        <begin position="40"/>
        <end position="381"/>
    </location>
</feature>
<dbReference type="Pfam" id="PF04118">
    <property type="entry name" value="Dopey_N"/>
    <property type="match status" value="1"/>
</dbReference>
<dbReference type="Pfam" id="PF24597">
    <property type="entry name" value="TPR_DOP1_M"/>
    <property type="match status" value="1"/>
</dbReference>
<comment type="subcellular location">
    <subcellularLocation>
        <location evidence="1">Golgi apparatus membrane</location>
        <topology evidence="1">Peripheral membrane protein</topology>
    </subcellularLocation>
</comment>
<keyword evidence="2" id="KW-0813">Transport</keyword>
<dbReference type="InterPro" id="IPR040314">
    <property type="entry name" value="DOP1"/>
</dbReference>
<gene>
    <name evidence="11" type="ORF">M011DRAFT_516182</name>
</gene>
<keyword evidence="4" id="KW-0333">Golgi apparatus</keyword>
<dbReference type="OrthoDB" id="297643at2759"/>
<dbReference type="GO" id="GO:0000139">
    <property type="term" value="C:Golgi membrane"/>
    <property type="evidence" value="ECO:0007669"/>
    <property type="project" value="UniProtKB-SubCell"/>
</dbReference>
<accession>A0A6A6VPX5</accession>
<evidence type="ECO:0000259" key="10">
    <source>
        <dbReference type="Pfam" id="PF24598"/>
    </source>
</evidence>
<dbReference type="EMBL" id="MU006561">
    <property type="protein sequence ID" value="KAF2751670.1"/>
    <property type="molecule type" value="Genomic_DNA"/>
</dbReference>
<keyword evidence="5" id="KW-0472">Membrane</keyword>
<feature type="domain" description="DOP1-like C-terminal" evidence="10">
    <location>
        <begin position="1370"/>
        <end position="1852"/>
    </location>
</feature>
<feature type="compositionally biased region" description="Polar residues" evidence="7">
    <location>
        <begin position="1"/>
        <end position="11"/>
    </location>
</feature>
<dbReference type="SUPFAM" id="SSF48371">
    <property type="entry name" value="ARM repeat"/>
    <property type="match status" value="1"/>
</dbReference>
<dbReference type="Proteomes" id="UP000799440">
    <property type="component" value="Unassembled WGS sequence"/>
</dbReference>
<dbReference type="GO" id="GO:0015031">
    <property type="term" value="P:protein transport"/>
    <property type="evidence" value="ECO:0007669"/>
    <property type="project" value="UniProtKB-KW"/>
</dbReference>
<feature type="region of interest" description="Disordered" evidence="7">
    <location>
        <begin position="1"/>
        <end position="34"/>
    </location>
</feature>
<sequence length="1873" mass="207287">MSLDPSANLQIFSPAGSGRSSPSPRATRHNTEEALQKKNKSFRRYAATVERALALWDAAQQEWADYISFLQRLLKALQSNTNTSEVSAIPHSEIVALRLSQCLNPNLPSGVHQKALEVYGYIFSRIEVQILPSPWIGNLTELQADTRARDLNLYFPGLAPVLSFASLSIRPLFLSLMEEHVLTLKVNSLRPALKAIILCFLPGLEDETSEDFERIVSCLDRLHQAVGTLSHEPSETKSQSGSSHFWQCFFLATITNSSRRQGALAYLIRRLPKFGVTRRDSQAQVSEDLFEKLPASSEAAITPEPGLLIRCFEAGLTNTQLLIQRGFLDMLVTHLPLDSPVLQQRIAKEDLERLVGAAAGVVSRRDMSLNRRLWSWLLGPEPPNDAHNSEVSSPVEHKGSGLDSTSYHAAYFSRYGLRALSSSIMNLIQRPGPLPSDHARPFRICLSLMDRNEVGGFIVPEIFLPALESILHYSAEATKEQVDEVLRSASIFFNGVESGLIWGKLIYLVTSSLEATTDPRSAIAKLKLAKFIMSRFKLNEEEMLLHHLPLMILAVLVELNRTLNSGTLGGDAPNGSLRMTLEIVESLVQTVPPHAIKVSNIRKEDSSKQMSRKDISRKIKLFYEERQGILNSTSAPFEVMDSGRFMLKEAAILFAKSFKGEVSIDSPELPAKVLSVLIIKTQCLEELEPLDLVSQFRDILSAGTEQSMEVRFQQLVAITTVIVGLQTAVPSEPFFDSASLAGLLHPLVGSFWVFLSPNLPKFHVEATRCILQLHTTSEAEQCVEAAISSIICRQKSSATTPITAQEGQRFAVLWTHFMYDISLHSEKRGSIARRASGIALSGATLTSAGFGSIVSRPLLLLLDSLTDEGTELCTFVRCWLQNLPTLHKVFEIIAVQLEELNCLRSAKELSPEKLPPTKARRRPADDSRQCAYYLNHLLSILQSASHHTWATLAGEAPLVAATPHRRITFQEWVVGTCLRALDVGNQADGDKGCTRDLSRTAVTIIHRIYTGPFASSLQELEIEVPLIEKLRVSEATLQTLLLESILPALRLRVQAQAQARVPDTRAPQSTGQRPRPSLTADRLSFEEEIIQPPPQLIECLKSGLSSAGSRPVLDDWVHFLTEVLVLFSDAIFQNLLPLVECVCTQIQRTFDELKATFDSSKQSRELSPEPTLISLTNALEQLLAKAHARLRAQETKVTVNKSPEQPQGFFGNMVSGVFATEQSQTRTPTANSRLTVLLCFQDTVRICFAIWCWGGYSSKDTKQDPASVASFAYTSLRMRNRARRILEHLFAAEALECLETLVVSWARLPKGDIQASAVLGLLNVLNGSKPKHTIPAIFNAVYSRTNPNALDASRVSTLTSDLTDQDLVAFLVEYTISLEDDAMDEIWPDCMTFLRDVLANPLPHRQILPSLLEFTAVIGRKVDNTNFGEQWKMRKELSEIFTRILTAVFTTRSVGYFQEPSRVTAAEKPSVPTNGGYGHTRGNDVVSILASIVPHLSSIFVDNDRIASVVTTISQSVIAPTIRAKAFPENVSKTILDLIFQLGRVAQTNKFWRKDVADAFNDVRFFNTPLPLLKSGWLPVLAQWAQGDKERLPELLSKLSAPTTAGIMFGVGAASVRQEADRKTQLTLRRISLLLLAAPEDTFTPQIPQIVEKIVELQTATPASSPSSVTRAEVHILLRAIVVKTSSIHLAPLWPIINSELTAGLSSLMPDAEAKESYNNAAIIQICKLLDQLVVLDPDDFQLIEWLFLCDTIDAVYKPSITDYAPSLVEEVSEVLSTSTAPEAHGPVIHTQSGVSATAQPKRTLFLDPIIEALEEEEEADVTQMARRELLDRLVRPFLESLAIGKFEATYGGGAPDWEGVWDSVVADAREFE</sequence>
<evidence type="ECO:0000256" key="6">
    <source>
        <dbReference type="ARBA" id="ARBA00046326"/>
    </source>
</evidence>
<name>A0A6A6VPX5_9PLEO</name>
<reference evidence="11" key="1">
    <citation type="journal article" date="2020" name="Stud. Mycol.">
        <title>101 Dothideomycetes genomes: a test case for predicting lifestyles and emergence of pathogens.</title>
        <authorList>
            <person name="Haridas S."/>
            <person name="Albert R."/>
            <person name="Binder M."/>
            <person name="Bloem J."/>
            <person name="Labutti K."/>
            <person name="Salamov A."/>
            <person name="Andreopoulos B."/>
            <person name="Baker S."/>
            <person name="Barry K."/>
            <person name="Bills G."/>
            <person name="Bluhm B."/>
            <person name="Cannon C."/>
            <person name="Castanera R."/>
            <person name="Culley D."/>
            <person name="Daum C."/>
            <person name="Ezra D."/>
            <person name="Gonzalez J."/>
            <person name="Henrissat B."/>
            <person name="Kuo A."/>
            <person name="Liang C."/>
            <person name="Lipzen A."/>
            <person name="Lutzoni F."/>
            <person name="Magnuson J."/>
            <person name="Mondo S."/>
            <person name="Nolan M."/>
            <person name="Ohm R."/>
            <person name="Pangilinan J."/>
            <person name="Park H.-J."/>
            <person name="Ramirez L."/>
            <person name="Alfaro M."/>
            <person name="Sun H."/>
            <person name="Tritt A."/>
            <person name="Yoshinaga Y."/>
            <person name="Zwiers L.-H."/>
            <person name="Turgeon B."/>
            <person name="Goodwin S."/>
            <person name="Spatafora J."/>
            <person name="Crous P."/>
            <person name="Grigoriev I."/>
        </authorList>
    </citation>
    <scope>NUCLEOTIDE SEQUENCE</scope>
    <source>
        <strain evidence="11">CBS 119925</strain>
    </source>
</reference>
<dbReference type="InterPro" id="IPR007249">
    <property type="entry name" value="DOP1_N"/>
</dbReference>
<dbReference type="InterPro" id="IPR056458">
    <property type="entry name" value="TPR_DOP1_M"/>
</dbReference>
<evidence type="ECO:0000256" key="4">
    <source>
        <dbReference type="ARBA" id="ARBA00023034"/>
    </source>
</evidence>
<dbReference type="InterPro" id="IPR016024">
    <property type="entry name" value="ARM-type_fold"/>
</dbReference>